<evidence type="ECO:0000256" key="2">
    <source>
        <dbReference type="ARBA" id="ARBA00022475"/>
    </source>
</evidence>
<dbReference type="Proteomes" id="UP001501600">
    <property type="component" value="Unassembled WGS sequence"/>
</dbReference>
<accession>A0ABP9SEL1</accession>
<reference evidence="12" key="1">
    <citation type="journal article" date="2019" name="Int. J. Syst. Evol. Microbiol.">
        <title>The Global Catalogue of Microorganisms (GCM) 10K type strain sequencing project: providing services to taxonomists for standard genome sequencing and annotation.</title>
        <authorList>
            <consortium name="The Broad Institute Genomics Platform"/>
            <consortium name="The Broad Institute Genome Sequencing Center for Infectious Disease"/>
            <person name="Wu L."/>
            <person name="Ma J."/>
        </authorList>
    </citation>
    <scope>NUCLEOTIDE SEQUENCE [LARGE SCALE GENOMIC DNA]</scope>
    <source>
        <strain evidence="12">JCM 18720</strain>
    </source>
</reference>
<keyword evidence="12" id="KW-1185">Reference proteome</keyword>
<evidence type="ECO:0000256" key="5">
    <source>
        <dbReference type="ARBA" id="ARBA00022989"/>
    </source>
</evidence>
<dbReference type="RefSeq" id="WP_345317709.1">
    <property type="nucleotide sequence ID" value="NZ_BAABLF010000029.1"/>
</dbReference>
<dbReference type="InterPro" id="IPR011922">
    <property type="entry name" value="Cell_div_FtsL"/>
</dbReference>
<keyword evidence="3 8" id="KW-0132">Cell division</keyword>
<keyword evidence="2 8" id="KW-1003">Cell membrane</keyword>
<proteinExistence type="inferred from homology"/>
<evidence type="ECO:0000256" key="1">
    <source>
        <dbReference type="ARBA" id="ARBA00004401"/>
    </source>
</evidence>
<evidence type="ECO:0000313" key="11">
    <source>
        <dbReference type="EMBL" id="GAA5194346.1"/>
    </source>
</evidence>
<feature type="region of interest" description="Disordered" evidence="10">
    <location>
        <begin position="83"/>
        <end position="102"/>
    </location>
</feature>
<evidence type="ECO:0000256" key="3">
    <source>
        <dbReference type="ARBA" id="ARBA00022618"/>
    </source>
</evidence>
<evidence type="ECO:0000256" key="4">
    <source>
        <dbReference type="ARBA" id="ARBA00022692"/>
    </source>
</evidence>
<evidence type="ECO:0000256" key="7">
    <source>
        <dbReference type="ARBA" id="ARBA00023306"/>
    </source>
</evidence>
<comment type="subcellular location">
    <subcellularLocation>
        <location evidence="8">Cell inner membrane</location>
        <topology evidence="8">Single-pass type II membrane protein</topology>
    </subcellularLocation>
    <subcellularLocation>
        <location evidence="1">Cell membrane</location>
        <topology evidence="1">Single-pass type II membrane protein</topology>
    </subcellularLocation>
    <text evidence="8">Localizes to the division septum where it forms a ring structure.</text>
</comment>
<keyword evidence="6 8" id="KW-0472">Membrane</keyword>
<keyword evidence="4 8" id="KW-0812">Transmembrane</keyword>
<organism evidence="11 12">
    <name type="scientific">Ferrimonas gelatinilytica</name>
    <dbReference type="NCBI Taxonomy" id="1255257"/>
    <lineage>
        <taxon>Bacteria</taxon>
        <taxon>Pseudomonadati</taxon>
        <taxon>Pseudomonadota</taxon>
        <taxon>Gammaproteobacteria</taxon>
        <taxon>Alteromonadales</taxon>
        <taxon>Ferrimonadaceae</taxon>
        <taxon>Ferrimonas</taxon>
    </lineage>
</organism>
<evidence type="ECO:0000256" key="8">
    <source>
        <dbReference type="HAMAP-Rule" id="MF_00910"/>
    </source>
</evidence>
<dbReference type="HAMAP" id="MF_00910">
    <property type="entry name" value="FtsL"/>
    <property type="match status" value="1"/>
</dbReference>
<keyword evidence="8" id="KW-0997">Cell inner membrane</keyword>
<protein>
    <recommendedName>
        <fullName evidence="8 9">Cell division protein FtsL</fullName>
    </recommendedName>
</protein>
<dbReference type="Pfam" id="PF04999">
    <property type="entry name" value="FtsL"/>
    <property type="match status" value="1"/>
</dbReference>
<comment type="similarity">
    <text evidence="8">Belongs to the FtsL family.</text>
</comment>
<comment type="subunit">
    <text evidence="8">Part of a complex composed of FtsB, FtsL and FtsQ.</text>
</comment>
<evidence type="ECO:0000256" key="9">
    <source>
        <dbReference type="NCBIfam" id="TIGR02209"/>
    </source>
</evidence>
<evidence type="ECO:0000313" key="12">
    <source>
        <dbReference type="Proteomes" id="UP001501600"/>
    </source>
</evidence>
<comment type="function">
    <text evidence="8">Essential cell division protein. May link together the upstream cell division proteins, which are predominantly cytoplasmic, with the downstream cell division proteins, which are predominantly periplasmic.</text>
</comment>
<keyword evidence="7 8" id="KW-0131">Cell cycle</keyword>
<gene>
    <name evidence="8 11" type="primary">ftsL</name>
    <name evidence="11" type="ORF">GCM10025772_27120</name>
</gene>
<evidence type="ECO:0000256" key="6">
    <source>
        <dbReference type="ARBA" id="ARBA00023136"/>
    </source>
</evidence>
<evidence type="ECO:0000256" key="10">
    <source>
        <dbReference type="SAM" id="MobiDB-lite"/>
    </source>
</evidence>
<feature type="transmembrane region" description="Helical" evidence="8">
    <location>
        <begin position="20"/>
        <end position="38"/>
    </location>
</feature>
<dbReference type="EMBL" id="BAABLF010000029">
    <property type="protein sequence ID" value="GAA5194346.1"/>
    <property type="molecule type" value="Genomic_DNA"/>
</dbReference>
<keyword evidence="5 8" id="KW-1133">Transmembrane helix</keyword>
<dbReference type="PANTHER" id="PTHR37479">
    <property type="entry name" value="CELL DIVISION PROTEIN FTSL"/>
    <property type="match status" value="1"/>
</dbReference>
<dbReference type="NCBIfam" id="TIGR02209">
    <property type="entry name" value="ftsL_broad"/>
    <property type="match status" value="1"/>
</dbReference>
<dbReference type="PANTHER" id="PTHR37479:SF1">
    <property type="entry name" value="CELL DIVISION PROTEIN FTSL"/>
    <property type="match status" value="1"/>
</dbReference>
<comment type="caution">
    <text evidence="11">The sequence shown here is derived from an EMBL/GenBank/DDBJ whole genome shotgun (WGS) entry which is preliminary data.</text>
</comment>
<name>A0ABP9SEL1_9GAMM</name>
<sequence length="102" mass="11752">MATPNLARLILDDLWHHKGLLALALLVLLSALAVVWSAQESRRLTAQWNTLLQQRDLLDVQWRHLLLEEQTLAEHSRIDTVARKQLQMHRPSPGKEVVVRLP</sequence>
<dbReference type="GO" id="GO:0051301">
    <property type="term" value="P:cell division"/>
    <property type="evidence" value="ECO:0007669"/>
    <property type="project" value="UniProtKB-KW"/>
</dbReference>